<dbReference type="Proteomes" id="UP000000724">
    <property type="component" value="Contig Pc00c13"/>
</dbReference>
<dbReference type="AlphaFoldDB" id="B6H324"/>
<protein>
    <submittedName>
        <fullName evidence="1">Uncharacterized protein</fullName>
    </submittedName>
</protein>
<evidence type="ECO:0000313" key="2">
    <source>
        <dbReference type="Proteomes" id="UP000000724"/>
    </source>
</evidence>
<dbReference type="VEuPathDB" id="FungiDB:PCH_Pc13g16000"/>
<keyword evidence="2" id="KW-1185">Reference proteome</keyword>
<dbReference type="EMBL" id="AM920428">
    <property type="protein sequence ID" value="CAP92669.1"/>
    <property type="molecule type" value="Genomic_DNA"/>
</dbReference>
<name>B6H324_PENRW</name>
<dbReference type="HOGENOM" id="CLU_771836_0_0_1"/>
<accession>B6H324</accession>
<gene>
    <name evidence="1" type="ORF">Pc13g16000</name>
    <name evidence="1" type="ORF">PCH_Pc13g16000</name>
</gene>
<evidence type="ECO:0000313" key="1">
    <source>
        <dbReference type="EMBL" id="CAP92669.1"/>
    </source>
</evidence>
<reference evidence="1 2" key="1">
    <citation type="journal article" date="2008" name="Nat. Biotechnol.">
        <title>Genome sequencing and analysis of the filamentous fungus Penicillium chrysogenum.</title>
        <authorList>
            <person name="van den Berg M.A."/>
            <person name="Albang R."/>
            <person name="Albermann K."/>
            <person name="Badger J.H."/>
            <person name="Daran J.-M."/>
            <person name="Driessen A.J.M."/>
            <person name="Garcia-Estrada C."/>
            <person name="Fedorova N.D."/>
            <person name="Harris D.M."/>
            <person name="Heijne W.H.M."/>
            <person name="Joardar V.S."/>
            <person name="Kiel J.A.K.W."/>
            <person name="Kovalchuk A."/>
            <person name="Martin J.F."/>
            <person name="Nierman W.C."/>
            <person name="Nijland J.G."/>
            <person name="Pronk J.T."/>
            <person name="Roubos J.A."/>
            <person name="van der Klei I.J."/>
            <person name="van Peij N.N.M.E."/>
            <person name="Veenhuis M."/>
            <person name="von Doehren H."/>
            <person name="Wagner C."/>
            <person name="Wortman J.R."/>
            <person name="Bovenberg R.A.L."/>
        </authorList>
    </citation>
    <scope>NUCLEOTIDE SEQUENCE [LARGE SCALE GENOMIC DNA]</scope>
    <source>
        <strain evidence="2">ATCC 28089 / DSM 1075 / NRRL 1951 / Wisconsin 54-1255</strain>
    </source>
</reference>
<dbReference type="OMA" id="HEAAGHF"/>
<proteinExistence type="predicted"/>
<organism evidence="1 2">
    <name type="scientific">Penicillium rubens (strain ATCC 28089 / DSM 1075 / NRRL 1951 / Wisconsin 54-1255)</name>
    <name type="common">Penicillium chrysogenum</name>
    <dbReference type="NCBI Taxonomy" id="500485"/>
    <lineage>
        <taxon>Eukaryota</taxon>
        <taxon>Fungi</taxon>
        <taxon>Dikarya</taxon>
        <taxon>Ascomycota</taxon>
        <taxon>Pezizomycotina</taxon>
        <taxon>Eurotiomycetes</taxon>
        <taxon>Eurotiomycetidae</taxon>
        <taxon>Eurotiales</taxon>
        <taxon>Aspergillaceae</taxon>
        <taxon>Penicillium</taxon>
        <taxon>Penicillium chrysogenum species complex</taxon>
    </lineage>
</organism>
<sequence>MAWLDAVPMARVSKISGSMDWSKPGVQSGWTRLTATSHVADDISAVMDVPIEILHFPLGNWCLGGSGRTWHPGITTNSGRRDETKSFSPWHPHGTWYSHAENSVQLMLHNVLCTEDSVHWREASLRLHCNLPSNQDSALDDRNGNEEATNEICVPMWLYLLASHEAAGHFGLDLSQDVKTIRYGGFGISVRLDRAAPHTQAQRKVKRSAPKQCGLFRPERQRCLTVHWRFLVAPRPPPFNAAASPSRCATFGVPRVATIEVPIRVGLFGVFFPVAGSGKEMDQKLTRVRVRSGVPLGFHLIFPVVYGLSCITGEEAKTSEKRGNRLVLSAVAKGLSTQHFPKLQFIASPSGVYPSSDLY</sequence>